<dbReference type="InterPro" id="IPR013763">
    <property type="entry name" value="Cyclin-like_dom"/>
</dbReference>
<dbReference type="Proteomes" id="UP000694700">
    <property type="component" value="Unplaced"/>
</dbReference>
<evidence type="ECO:0000256" key="2">
    <source>
        <dbReference type="ARBA" id="ARBA00022618"/>
    </source>
</evidence>
<dbReference type="SUPFAM" id="SSF47954">
    <property type="entry name" value="Cyclin-like"/>
    <property type="match status" value="2"/>
</dbReference>
<evidence type="ECO:0000259" key="7">
    <source>
        <dbReference type="SMART" id="SM01332"/>
    </source>
</evidence>
<dbReference type="FunFam" id="1.10.472.10:FF:000001">
    <property type="entry name" value="G2/mitotic-specific cyclin"/>
    <property type="match status" value="1"/>
</dbReference>
<proteinExistence type="inferred from homology"/>
<protein>
    <submittedName>
        <fullName evidence="8">Cyclin A1</fullName>
    </submittedName>
</protein>
<evidence type="ECO:0000256" key="3">
    <source>
        <dbReference type="ARBA" id="ARBA00023127"/>
    </source>
</evidence>
<keyword evidence="4" id="KW-0131">Cell cycle</keyword>
<dbReference type="CDD" id="cd20560">
    <property type="entry name" value="CYCLIN_CCNA1_rpt1"/>
    <property type="match status" value="1"/>
</dbReference>
<dbReference type="SMART" id="SM00385">
    <property type="entry name" value="CYCLIN"/>
    <property type="match status" value="2"/>
</dbReference>
<dbReference type="InterPro" id="IPR004367">
    <property type="entry name" value="Cyclin_C-dom"/>
</dbReference>
<evidence type="ECO:0000256" key="5">
    <source>
        <dbReference type="RuleBase" id="RU000383"/>
    </source>
</evidence>
<dbReference type="PANTHER" id="PTHR10177">
    <property type="entry name" value="CYCLINS"/>
    <property type="match status" value="1"/>
</dbReference>
<organism evidence="8 9">
    <name type="scientific">Cyprinus carpio</name>
    <name type="common">Common carp</name>
    <dbReference type="NCBI Taxonomy" id="7962"/>
    <lineage>
        <taxon>Eukaryota</taxon>
        <taxon>Metazoa</taxon>
        <taxon>Chordata</taxon>
        <taxon>Craniata</taxon>
        <taxon>Vertebrata</taxon>
        <taxon>Euteleostomi</taxon>
        <taxon>Actinopterygii</taxon>
        <taxon>Neopterygii</taxon>
        <taxon>Teleostei</taxon>
        <taxon>Ostariophysi</taxon>
        <taxon>Cypriniformes</taxon>
        <taxon>Cyprinidae</taxon>
        <taxon>Cyprininae</taxon>
        <taxon>Cyprinus</taxon>
    </lineage>
</organism>
<evidence type="ECO:0000313" key="8">
    <source>
        <dbReference type="Ensembl" id="ENSCCRP00015030858.1"/>
    </source>
</evidence>
<dbReference type="InterPro" id="IPR048258">
    <property type="entry name" value="Cyclins_cyclin-box"/>
</dbReference>
<sequence>MASRGLAPLSSRQENIMGLGRADGLRALKPGQRVVLGVLTENDQQNRVFGQVPSKYVPALRDASTLDVSTSRATLGDHVVEPVIAQSTKQSSSFVLPSELLLVDDAVQDLGSGSCMDSSMQSLLEEEAAASEDVLCVPEYAEDIHRYLRECEVKYRPKPGYMRKQPDITNCMRIILVDWLVEVGEEYKLCSETLFLAVNYLDRFLSCMSVLRGKLQLVGTAAVLLAAKYEEVYPPEVDEFVYITDDTYTKKQVLRMEQHLLRVLAFDMTAPTVHQFLMQYTLEGHICARTVNLALYLSELSLLEVDPFVQYLPSKTAAAAYCLANYTLNGVLWPENLYAFTGYSLAVIIPCLMELHKLHLGAAGRPQQAIQEKYKSSKYCGVSLLEPVESLHLP</sequence>
<dbReference type="Ensembl" id="ENSCCRT00015031934.1">
    <property type="protein sequence ID" value="ENSCCRP00015030858.1"/>
    <property type="gene ID" value="ENSCCRG00015012960.1"/>
</dbReference>
<dbReference type="Pfam" id="PF00134">
    <property type="entry name" value="Cyclin_N"/>
    <property type="match status" value="1"/>
</dbReference>
<dbReference type="SMART" id="SM01332">
    <property type="entry name" value="Cyclin_C"/>
    <property type="match status" value="1"/>
</dbReference>
<keyword evidence="2" id="KW-0132">Cell division</keyword>
<feature type="domain" description="Cyclin C-terminal" evidence="7">
    <location>
        <begin position="271"/>
        <end position="388"/>
    </location>
</feature>
<dbReference type="AlphaFoldDB" id="A0A8C1U3B7"/>
<accession>A0A8C1U3B7</accession>
<evidence type="ECO:0000256" key="4">
    <source>
        <dbReference type="ARBA" id="ARBA00023306"/>
    </source>
</evidence>
<evidence type="ECO:0000313" key="9">
    <source>
        <dbReference type="Proteomes" id="UP000694700"/>
    </source>
</evidence>
<feature type="domain" description="Cyclin-like" evidence="6">
    <location>
        <begin position="275"/>
        <end position="357"/>
    </location>
</feature>
<feature type="domain" description="Cyclin-like" evidence="6">
    <location>
        <begin position="178"/>
        <end position="262"/>
    </location>
</feature>
<keyword evidence="3 5" id="KW-0195">Cyclin</keyword>
<evidence type="ECO:0000256" key="1">
    <source>
        <dbReference type="ARBA" id="ARBA00006955"/>
    </source>
</evidence>
<dbReference type="InterPro" id="IPR006671">
    <property type="entry name" value="Cyclin_N"/>
</dbReference>
<reference evidence="8" key="1">
    <citation type="submission" date="2025-08" db="UniProtKB">
        <authorList>
            <consortium name="Ensembl"/>
        </authorList>
    </citation>
    <scope>IDENTIFICATION</scope>
</reference>
<comment type="similarity">
    <text evidence="1">Belongs to the cyclin family. Cyclin AB subfamily.</text>
</comment>
<dbReference type="Pfam" id="PF02984">
    <property type="entry name" value="Cyclin_C"/>
    <property type="match status" value="1"/>
</dbReference>
<dbReference type="GO" id="GO:0051301">
    <property type="term" value="P:cell division"/>
    <property type="evidence" value="ECO:0007669"/>
    <property type="project" value="UniProtKB-KW"/>
</dbReference>
<dbReference type="PROSITE" id="PS00292">
    <property type="entry name" value="CYCLINS"/>
    <property type="match status" value="1"/>
</dbReference>
<dbReference type="InterPro" id="IPR039361">
    <property type="entry name" value="Cyclin"/>
</dbReference>
<dbReference type="InterPro" id="IPR036915">
    <property type="entry name" value="Cyclin-like_sf"/>
</dbReference>
<evidence type="ECO:0000259" key="6">
    <source>
        <dbReference type="SMART" id="SM00385"/>
    </source>
</evidence>
<dbReference type="Gene3D" id="1.10.472.10">
    <property type="entry name" value="Cyclin-like"/>
    <property type="match status" value="2"/>
</dbReference>
<name>A0A8C1U3B7_CYPCA</name>